<gene>
    <name evidence="1" type="ORF">EYC98_13125</name>
</gene>
<dbReference type="PANTHER" id="PTHR41774">
    <property type="match status" value="1"/>
</dbReference>
<keyword evidence="2" id="KW-1185">Reference proteome</keyword>
<evidence type="ECO:0000313" key="2">
    <source>
        <dbReference type="Proteomes" id="UP001143362"/>
    </source>
</evidence>
<protein>
    <submittedName>
        <fullName evidence="1">NGG1p interacting factor NIF3</fullName>
    </submittedName>
</protein>
<name>A0ABT3THL6_9GAMM</name>
<dbReference type="InterPro" id="IPR036069">
    <property type="entry name" value="DUF34/NIF3_sf"/>
</dbReference>
<dbReference type="Proteomes" id="UP001143362">
    <property type="component" value="Unassembled WGS sequence"/>
</dbReference>
<accession>A0ABT3THL6</accession>
<sequence length="113" mass="12763">MPEARKLYKLCFYVPESHLEPVKSALFAAGAGRVGDYEHCCWQTVGMGQFRPLVGSQPHIGELGQLEQLAEYKVEMVVAEEWVNSAREALLLAHPYEEPAYDLWPLSLEQASR</sequence>
<dbReference type="Gene3D" id="3.30.70.120">
    <property type="match status" value="1"/>
</dbReference>
<dbReference type="EMBL" id="SHNN01000002">
    <property type="protein sequence ID" value="MCX2981802.1"/>
    <property type="molecule type" value="Genomic_DNA"/>
</dbReference>
<comment type="caution">
    <text evidence="1">The sequence shown here is derived from an EMBL/GenBank/DDBJ whole genome shotgun (WGS) entry which is preliminary data.</text>
</comment>
<dbReference type="RefSeq" id="WP_279245798.1">
    <property type="nucleotide sequence ID" value="NZ_SHNN01000002.1"/>
</dbReference>
<proteinExistence type="predicted"/>
<evidence type="ECO:0000313" key="1">
    <source>
        <dbReference type="EMBL" id="MCX2981802.1"/>
    </source>
</evidence>
<reference evidence="1" key="1">
    <citation type="submission" date="2019-02" db="EMBL/GenBank/DDBJ databases">
        <authorList>
            <person name="Li S.-H."/>
        </authorList>
    </citation>
    <scope>NUCLEOTIDE SEQUENCE</scope>
    <source>
        <strain evidence="1">IMCC14734</strain>
    </source>
</reference>
<dbReference type="SUPFAM" id="SSF102705">
    <property type="entry name" value="NIF3 (NGG1p interacting factor 3)-like"/>
    <property type="match status" value="1"/>
</dbReference>
<organism evidence="1 2">
    <name type="scientific">Candidatus Litorirhabdus singularis</name>
    <dbReference type="NCBI Taxonomy" id="2518993"/>
    <lineage>
        <taxon>Bacteria</taxon>
        <taxon>Pseudomonadati</taxon>
        <taxon>Pseudomonadota</taxon>
        <taxon>Gammaproteobacteria</taxon>
        <taxon>Cellvibrionales</taxon>
        <taxon>Halieaceae</taxon>
        <taxon>Candidatus Litorirhabdus</taxon>
    </lineage>
</organism>
<dbReference type="InterPro" id="IPR015867">
    <property type="entry name" value="N-reg_PII/ATP_PRibTrfase_C"/>
</dbReference>
<dbReference type="PANTHER" id="PTHR41774:SF1">
    <property type="entry name" value="NGG1P INTERACTING FACTOR NIF3"/>
    <property type="match status" value="1"/>
</dbReference>